<dbReference type="InterPro" id="IPR002109">
    <property type="entry name" value="Glutaredoxin"/>
</dbReference>
<feature type="chain" id="PRO_5032459226" evidence="6">
    <location>
        <begin position="21"/>
        <end position="212"/>
    </location>
</feature>
<dbReference type="PANTHER" id="PTHR46679:SF1">
    <property type="entry name" value="GLUTAREDOXIN-2, MITOCHONDRIAL"/>
    <property type="match status" value="1"/>
</dbReference>
<comment type="similarity">
    <text evidence="1">Belongs to the glutaredoxin family.</text>
</comment>
<dbReference type="Gene3D" id="3.40.30.10">
    <property type="entry name" value="Glutaredoxin"/>
    <property type="match status" value="1"/>
</dbReference>
<dbReference type="CDD" id="cd02066">
    <property type="entry name" value="GRX_family"/>
    <property type="match status" value="1"/>
</dbReference>
<dbReference type="EMBL" id="CAJNIZ010047107">
    <property type="protein sequence ID" value="CAE7762509.1"/>
    <property type="molecule type" value="Genomic_DNA"/>
</dbReference>
<evidence type="ECO:0000259" key="7">
    <source>
        <dbReference type="Pfam" id="PF00462"/>
    </source>
</evidence>
<dbReference type="PROSITE" id="PS51354">
    <property type="entry name" value="GLUTAREDOXIN_2"/>
    <property type="match status" value="1"/>
</dbReference>
<dbReference type="InterPro" id="IPR014025">
    <property type="entry name" value="Glutaredoxin_subgr"/>
</dbReference>
<keyword evidence="2" id="KW-0813">Transport</keyword>
<dbReference type="PANTHER" id="PTHR46679">
    <property type="match status" value="1"/>
</dbReference>
<dbReference type="GO" id="GO:0005739">
    <property type="term" value="C:mitochondrion"/>
    <property type="evidence" value="ECO:0007669"/>
    <property type="project" value="TreeGrafter"/>
</dbReference>
<keyword evidence="4" id="KW-1015">Disulfide bond</keyword>
<reference evidence="8" key="1">
    <citation type="submission" date="2021-02" db="EMBL/GenBank/DDBJ databases">
        <authorList>
            <person name="Dougan E. K."/>
            <person name="Rhodes N."/>
            <person name="Thang M."/>
            <person name="Chan C."/>
        </authorList>
    </citation>
    <scope>NUCLEOTIDE SEQUENCE</scope>
</reference>
<dbReference type="SUPFAM" id="SSF52833">
    <property type="entry name" value="Thioredoxin-like"/>
    <property type="match status" value="1"/>
</dbReference>
<gene>
    <name evidence="8" type="primary">GRXC6</name>
    <name evidence="8" type="ORF">SPIL2461_LOCUS22276</name>
</gene>
<keyword evidence="9" id="KW-1185">Reference proteome</keyword>
<keyword evidence="3" id="KW-0249">Electron transport</keyword>
<dbReference type="Proteomes" id="UP000649617">
    <property type="component" value="Unassembled WGS sequence"/>
</dbReference>
<feature type="signal peptide" evidence="6">
    <location>
        <begin position="1"/>
        <end position="20"/>
    </location>
</feature>
<dbReference type="AlphaFoldDB" id="A0A812Y9P8"/>
<dbReference type="PRINTS" id="PR00160">
    <property type="entry name" value="GLUTAREDOXIN"/>
</dbReference>
<keyword evidence="5" id="KW-0676">Redox-active center</keyword>
<dbReference type="OrthoDB" id="418495at2759"/>
<evidence type="ECO:0000256" key="6">
    <source>
        <dbReference type="SAM" id="SignalP"/>
    </source>
</evidence>
<protein>
    <submittedName>
        <fullName evidence="8">GRXC6 protein</fullName>
    </submittedName>
</protein>
<evidence type="ECO:0000313" key="8">
    <source>
        <dbReference type="EMBL" id="CAE7762509.1"/>
    </source>
</evidence>
<evidence type="ECO:0000256" key="2">
    <source>
        <dbReference type="ARBA" id="ARBA00022448"/>
    </source>
</evidence>
<dbReference type="Pfam" id="PF00462">
    <property type="entry name" value="Glutaredoxin"/>
    <property type="match status" value="1"/>
</dbReference>
<proteinExistence type="inferred from homology"/>
<evidence type="ECO:0000256" key="1">
    <source>
        <dbReference type="ARBA" id="ARBA00007787"/>
    </source>
</evidence>
<evidence type="ECO:0000256" key="5">
    <source>
        <dbReference type="ARBA" id="ARBA00023284"/>
    </source>
</evidence>
<evidence type="ECO:0000313" key="9">
    <source>
        <dbReference type="Proteomes" id="UP000649617"/>
    </source>
</evidence>
<keyword evidence="6" id="KW-0732">Signal</keyword>
<organism evidence="8 9">
    <name type="scientific">Symbiodinium pilosum</name>
    <name type="common">Dinoflagellate</name>
    <dbReference type="NCBI Taxonomy" id="2952"/>
    <lineage>
        <taxon>Eukaryota</taxon>
        <taxon>Sar</taxon>
        <taxon>Alveolata</taxon>
        <taxon>Dinophyceae</taxon>
        <taxon>Suessiales</taxon>
        <taxon>Symbiodiniaceae</taxon>
        <taxon>Symbiodinium</taxon>
    </lineage>
</organism>
<name>A0A812Y9P8_SYMPI</name>
<dbReference type="GO" id="GO:0015035">
    <property type="term" value="F:protein-disulfide reductase activity"/>
    <property type="evidence" value="ECO:0007669"/>
    <property type="project" value="TreeGrafter"/>
</dbReference>
<accession>A0A812Y9P8</accession>
<dbReference type="InterPro" id="IPR036249">
    <property type="entry name" value="Thioredoxin-like_sf"/>
</dbReference>
<evidence type="ECO:0000256" key="3">
    <source>
        <dbReference type="ARBA" id="ARBA00022982"/>
    </source>
</evidence>
<feature type="domain" description="Glutaredoxin" evidence="7">
    <location>
        <begin position="103"/>
        <end position="170"/>
    </location>
</feature>
<evidence type="ECO:0000256" key="4">
    <source>
        <dbReference type="ARBA" id="ARBA00023157"/>
    </source>
</evidence>
<comment type="caution">
    <text evidence="8">The sequence shown here is derived from an EMBL/GenBank/DDBJ whole genome shotgun (WGS) entry which is preliminary data.</text>
</comment>
<sequence>MAKKSPTGFLLCSALFLSTAFVGSPGPKLPARQLSVRKSSEDAALATVADAGASPLLAPLKVASLGMGLLKPIFAAEAKLQALSYDEAEIQAKIQEEVKSAPVVVYTYGLSPFCTEATKLLDSIGAEYKEIQLAPEWFLMLGENAAKRAELGAIYGRTSMPHIFIGGESIGGLMEGPGLVPLYESGELMNKLQAAGAFPSQAGKLSRINKTL</sequence>